<dbReference type="AlphaFoldDB" id="A0A6A4J5P0"/>
<accession>A0A6A4J5P0</accession>
<reference evidence="1" key="1">
    <citation type="journal article" date="2021" name="Mol. Ecol. Resour.">
        <title>Apolygus lucorum genome provides insights into omnivorousness and mesophyll feeding.</title>
        <authorList>
            <person name="Liu Y."/>
            <person name="Liu H."/>
            <person name="Wang H."/>
            <person name="Huang T."/>
            <person name="Liu B."/>
            <person name="Yang B."/>
            <person name="Yin L."/>
            <person name="Li B."/>
            <person name="Zhang Y."/>
            <person name="Zhang S."/>
            <person name="Jiang F."/>
            <person name="Zhang X."/>
            <person name="Ren Y."/>
            <person name="Wang B."/>
            <person name="Wang S."/>
            <person name="Lu Y."/>
            <person name="Wu K."/>
            <person name="Fan W."/>
            <person name="Wang G."/>
        </authorList>
    </citation>
    <scope>NUCLEOTIDE SEQUENCE</scope>
    <source>
        <strain evidence="1">12Hb</strain>
    </source>
</reference>
<dbReference type="PANTHER" id="PTHR21053:SF2">
    <property type="entry name" value="TRANSCRIPTION ELONGATION FACTOR, MITOCHONDRIAL"/>
    <property type="match status" value="1"/>
</dbReference>
<dbReference type="InterPro" id="IPR039150">
    <property type="entry name" value="TEFM"/>
</dbReference>
<dbReference type="OrthoDB" id="5949570at2759"/>
<sequence length="344" mass="38845">MWFRLALRPALRSVGESCNHHRNILPRSCIAARCFASNSLEDRVYTSEQRDEVIDRLNSVRTDEAVRKLLGYKLTSNIETHLLNKGNFTKLEELLKVPSVGPKTIRNVCDKLLGISSNDEAMSTVKARRRSRSSATLVTPLLSDEIRTTAKILVTIVIELTSISWAQVDIRKKYLLDWQTVEVDRSIVSLKDIVLQAAELEKLLPDADLYILEDPTPGSVNSRSNYQLKSHFTCSLATSIHNKREENGEFKLAFVKNKLVEKHFKATVGSETISLQPLMNDVIEQKVFLGRSTLYVSQEQVNYLKSQESLKREQISRAALLAISCIDLVLAKSVSFDEIPLKNS</sequence>
<dbReference type="SUPFAM" id="SSF47781">
    <property type="entry name" value="RuvA domain 2-like"/>
    <property type="match status" value="1"/>
</dbReference>
<dbReference type="GO" id="GO:0042645">
    <property type="term" value="C:mitochondrial nucleoid"/>
    <property type="evidence" value="ECO:0007669"/>
    <property type="project" value="TreeGrafter"/>
</dbReference>
<proteinExistence type="predicted"/>
<evidence type="ECO:0000313" key="2">
    <source>
        <dbReference type="Proteomes" id="UP000466442"/>
    </source>
</evidence>
<keyword evidence="2" id="KW-1185">Reference proteome</keyword>
<organism evidence="1 2">
    <name type="scientific">Apolygus lucorum</name>
    <name type="common">Small green plant bug</name>
    <name type="synonym">Lygocoris lucorum</name>
    <dbReference type="NCBI Taxonomy" id="248454"/>
    <lineage>
        <taxon>Eukaryota</taxon>
        <taxon>Metazoa</taxon>
        <taxon>Ecdysozoa</taxon>
        <taxon>Arthropoda</taxon>
        <taxon>Hexapoda</taxon>
        <taxon>Insecta</taxon>
        <taxon>Pterygota</taxon>
        <taxon>Neoptera</taxon>
        <taxon>Paraneoptera</taxon>
        <taxon>Hemiptera</taxon>
        <taxon>Heteroptera</taxon>
        <taxon>Panheteroptera</taxon>
        <taxon>Cimicomorpha</taxon>
        <taxon>Miridae</taxon>
        <taxon>Mirini</taxon>
        <taxon>Apolygus</taxon>
    </lineage>
</organism>
<dbReference type="InterPro" id="IPR010994">
    <property type="entry name" value="RuvA_2-like"/>
</dbReference>
<protein>
    <submittedName>
        <fullName evidence="1">Uncharacterized protein</fullName>
    </submittedName>
</protein>
<dbReference type="GO" id="GO:0030337">
    <property type="term" value="F:DNA polymerase processivity factor activity"/>
    <property type="evidence" value="ECO:0007669"/>
    <property type="project" value="TreeGrafter"/>
</dbReference>
<dbReference type="Proteomes" id="UP000466442">
    <property type="component" value="Unassembled WGS sequence"/>
</dbReference>
<evidence type="ECO:0000313" key="1">
    <source>
        <dbReference type="EMBL" id="KAF6203397.1"/>
    </source>
</evidence>
<gene>
    <name evidence="1" type="ORF">GE061_003816</name>
</gene>
<dbReference type="EMBL" id="WIXP02000011">
    <property type="protein sequence ID" value="KAF6203397.1"/>
    <property type="molecule type" value="Genomic_DNA"/>
</dbReference>
<dbReference type="PANTHER" id="PTHR21053">
    <property type="entry name" value="TRANSCRIPTION ELONGATION FACTOR, MITOCHONDRIAL"/>
    <property type="match status" value="1"/>
</dbReference>
<name>A0A6A4J5P0_APOLU</name>
<dbReference type="GO" id="GO:0006392">
    <property type="term" value="P:transcription elongation by mitochondrial RNA polymerase"/>
    <property type="evidence" value="ECO:0007669"/>
    <property type="project" value="InterPro"/>
</dbReference>
<comment type="caution">
    <text evidence="1">The sequence shown here is derived from an EMBL/GenBank/DDBJ whole genome shotgun (WGS) entry which is preliminary data.</text>
</comment>